<dbReference type="SUPFAM" id="SSF52540">
    <property type="entry name" value="P-loop containing nucleoside triphosphate hydrolases"/>
    <property type="match status" value="1"/>
</dbReference>
<dbReference type="AlphaFoldDB" id="A0A183IUN3"/>
<proteinExistence type="predicted"/>
<dbReference type="GO" id="GO:0051603">
    <property type="term" value="P:proteolysis involved in protein catabolic process"/>
    <property type="evidence" value="ECO:0007669"/>
    <property type="project" value="TreeGrafter"/>
</dbReference>
<protein>
    <submittedName>
        <fullName evidence="5">ClpX-type ZB domain-containing protein</fullName>
    </submittedName>
</protein>
<sequence length="312" mass="33364">MGRVRLFARLLRKAYIFRELRCFSAYNRQSILYISEEQCRSSLTLTRSVGEQLTVRHVRGLSSGSGAGKDGRGPSDTGEKGCNTSDGDGGLSSGGGSGRGSGRGGSDGEDGGDSYVLKCPKCGDPCTHVETFVSSTRFVKCERCHHFFVVLSETDTRKSGVVAKTQLKTLPSPKKIYEYLDKYVVGQQLAKKILSVAIYNHYKRISHNPKPSTVQKADPVVSDSPRAYNSVTSRDVFFAGIPGFPNSIGSSIGGGGPGADGAPNSVPKKNITDVVNSDSDELKLDKSNLLLLGPTGCGTYLFCGLNLKLDFA</sequence>
<dbReference type="PANTHER" id="PTHR48102:SF7">
    <property type="entry name" value="ATP-DEPENDENT CLP PROTEASE ATP-BINDING SUBUNIT CLPX-LIKE, MITOCHONDRIAL"/>
    <property type="match status" value="1"/>
</dbReference>
<reference evidence="3 4" key="2">
    <citation type="submission" date="2018-11" db="EMBL/GenBank/DDBJ databases">
        <authorList>
            <consortium name="Pathogen Informatics"/>
        </authorList>
    </citation>
    <scope>NUCLEOTIDE SEQUENCE [LARGE SCALE GENOMIC DNA]</scope>
</reference>
<organism evidence="5">
    <name type="scientific">Soboliphyme baturini</name>
    <dbReference type="NCBI Taxonomy" id="241478"/>
    <lineage>
        <taxon>Eukaryota</taxon>
        <taxon>Metazoa</taxon>
        <taxon>Ecdysozoa</taxon>
        <taxon>Nematoda</taxon>
        <taxon>Enoplea</taxon>
        <taxon>Dorylaimia</taxon>
        <taxon>Dioctophymatida</taxon>
        <taxon>Dioctophymatoidea</taxon>
        <taxon>Soboliphymatidae</taxon>
        <taxon>Soboliphyme</taxon>
    </lineage>
</organism>
<dbReference type="PANTHER" id="PTHR48102">
    <property type="entry name" value="ATP-DEPENDENT CLP PROTEASE ATP-BINDING SUBUNIT CLPX-LIKE, MITOCHONDRIAL-RELATED"/>
    <property type="match status" value="1"/>
</dbReference>
<feature type="compositionally biased region" description="Gly residues" evidence="1">
    <location>
        <begin position="87"/>
        <end position="105"/>
    </location>
</feature>
<dbReference type="EMBL" id="UZAM01010532">
    <property type="protein sequence ID" value="VDP12722.1"/>
    <property type="molecule type" value="Genomic_DNA"/>
</dbReference>
<dbReference type="Proteomes" id="UP000270296">
    <property type="component" value="Unassembled WGS sequence"/>
</dbReference>
<evidence type="ECO:0000313" key="5">
    <source>
        <dbReference type="WBParaSite" id="SBAD_0000760401-mRNA-1"/>
    </source>
</evidence>
<dbReference type="GO" id="GO:0005524">
    <property type="term" value="F:ATP binding"/>
    <property type="evidence" value="ECO:0007669"/>
    <property type="project" value="TreeGrafter"/>
</dbReference>
<gene>
    <name evidence="3" type="ORF">SBAD_LOCUS7329</name>
</gene>
<evidence type="ECO:0000313" key="3">
    <source>
        <dbReference type="EMBL" id="VDP12722.1"/>
    </source>
</evidence>
<reference evidence="5" key="1">
    <citation type="submission" date="2016-06" db="UniProtKB">
        <authorList>
            <consortium name="WormBaseParasite"/>
        </authorList>
    </citation>
    <scope>IDENTIFICATION</scope>
</reference>
<dbReference type="InterPro" id="IPR059188">
    <property type="entry name" value="Znf_CLPX-like"/>
</dbReference>
<dbReference type="GO" id="GO:0016887">
    <property type="term" value="F:ATP hydrolysis activity"/>
    <property type="evidence" value="ECO:0007669"/>
    <property type="project" value="TreeGrafter"/>
</dbReference>
<dbReference type="GO" id="GO:0046983">
    <property type="term" value="F:protein dimerization activity"/>
    <property type="evidence" value="ECO:0007669"/>
    <property type="project" value="InterPro"/>
</dbReference>
<evidence type="ECO:0000313" key="4">
    <source>
        <dbReference type="Proteomes" id="UP000270296"/>
    </source>
</evidence>
<dbReference type="GO" id="GO:0005759">
    <property type="term" value="C:mitochondrial matrix"/>
    <property type="evidence" value="ECO:0007669"/>
    <property type="project" value="TreeGrafter"/>
</dbReference>
<keyword evidence="4" id="KW-1185">Reference proteome</keyword>
<feature type="region of interest" description="Disordered" evidence="1">
    <location>
        <begin position="60"/>
        <end position="109"/>
    </location>
</feature>
<evidence type="ECO:0000259" key="2">
    <source>
        <dbReference type="PROSITE" id="PS51902"/>
    </source>
</evidence>
<dbReference type="WBParaSite" id="SBAD_0000760401-mRNA-1">
    <property type="protein sequence ID" value="SBAD_0000760401-mRNA-1"/>
    <property type="gene ID" value="SBAD_0000760401"/>
</dbReference>
<dbReference type="GO" id="GO:0008270">
    <property type="term" value="F:zinc ion binding"/>
    <property type="evidence" value="ECO:0007669"/>
    <property type="project" value="InterPro"/>
</dbReference>
<evidence type="ECO:0000256" key="1">
    <source>
        <dbReference type="SAM" id="MobiDB-lite"/>
    </source>
</evidence>
<feature type="compositionally biased region" description="Basic and acidic residues" evidence="1">
    <location>
        <begin position="69"/>
        <end position="79"/>
    </location>
</feature>
<dbReference type="PROSITE" id="PS51902">
    <property type="entry name" value="CLPX_ZB"/>
    <property type="match status" value="1"/>
</dbReference>
<dbReference type="InterPro" id="IPR050052">
    <property type="entry name" value="ATP-dep_Clp_protease_ClpX"/>
</dbReference>
<dbReference type="Pfam" id="PF26040">
    <property type="entry name" value="Zn_ribbon_CLPX_N"/>
    <property type="match status" value="1"/>
</dbReference>
<feature type="domain" description="ClpX-type ZB" evidence="2">
    <location>
        <begin position="105"/>
        <end position="160"/>
    </location>
</feature>
<dbReference type="OrthoDB" id="5859699at2759"/>
<dbReference type="Gene3D" id="3.40.50.300">
    <property type="entry name" value="P-loop containing nucleotide triphosphate hydrolases"/>
    <property type="match status" value="1"/>
</dbReference>
<accession>A0A183IUN3</accession>
<name>A0A183IUN3_9BILA</name>
<dbReference type="InterPro" id="IPR059067">
    <property type="entry name" value="Znf_ribbon_CLPX-like"/>
</dbReference>
<dbReference type="InterPro" id="IPR027417">
    <property type="entry name" value="P-loop_NTPase"/>
</dbReference>